<evidence type="ECO:0000313" key="1">
    <source>
        <dbReference type="EMBL" id="MBC5992655.1"/>
    </source>
</evidence>
<gene>
    <name evidence="1" type="ORF">H8S84_07400</name>
</gene>
<dbReference type="Proteomes" id="UP000603640">
    <property type="component" value="Unassembled WGS sequence"/>
</dbReference>
<keyword evidence="2" id="KW-1185">Reference proteome</keyword>
<dbReference type="RefSeq" id="WP_187066585.1">
    <property type="nucleotide sequence ID" value="NZ_JACRVF010000001.1"/>
</dbReference>
<dbReference type="EMBL" id="JACRVF010000001">
    <property type="protein sequence ID" value="MBC5992655.1"/>
    <property type="molecule type" value="Genomic_DNA"/>
</dbReference>
<evidence type="ECO:0008006" key="3">
    <source>
        <dbReference type="Google" id="ProtNLM"/>
    </source>
</evidence>
<dbReference type="AlphaFoldDB" id="A0A923N4C1"/>
<proteinExistence type="predicted"/>
<accession>A0A923N4C1</accession>
<comment type="caution">
    <text evidence="1">The sequence shown here is derived from an EMBL/GenBank/DDBJ whole genome shotgun (WGS) entry which is preliminary data.</text>
</comment>
<reference evidence="1" key="1">
    <citation type="submission" date="2020-08" db="EMBL/GenBank/DDBJ databases">
        <title>Pontibacter sp. SD6 16S ribosomal RNA gene Genome sequencing and assembly.</title>
        <authorList>
            <person name="Kang M."/>
        </authorList>
    </citation>
    <scope>NUCLEOTIDE SEQUENCE</scope>
    <source>
        <strain evidence="1">SD6</strain>
    </source>
</reference>
<name>A0A923N4C1_9BACT</name>
<protein>
    <recommendedName>
        <fullName evidence="3">STAS/SEC14 domain-containing protein</fullName>
    </recommendedName>
</protein>
<evidence type="ECO:0000313" key="2">
    <source>
        <dbReference type="Proteomes" id="UP000603640"/>
    </source>
</evidence>
<organism evidence="1 2">
    <name type="scientific">Pontibacter cellulosilyticus</name>
    <dbReference type="NCBI Taxonomy" id="1720253"/>
    <lineage>
        <taxon>Bacteria</taxon>
        <taxon>Pseudomonadati</taxon>
        <taxon>Bacteroidota</taxon>
        <taxon>Cytophagia</taxon>
        <taxon>Cytophagales</taxon>
        <taxon>Hymenobacteraceae</taxon>
        <taxon>Pontibacter</taxon>
    </lineage>
</organism>
<sequence length="136" mass="15434">MPFKTIYQSDFYTIEVDVEGNLLQSKWHRPVNAQEIELGGTKLYEVLRDTKVERAVANAQDLGSLPAASKDWLSTTFYQLLSQTQLKRLARVMPSSVFHQVALESVVTRAEALGVTKFEVKNFVSQQEALNWTLDI</sequence>